<feature type="compositionally biased region" description="Low complexity" evidence="3">
    <location>
        <begin position="341"/>
        <end position="364"/>
    </location>
</feature>
<keyword evidence="4" id="KW-0812">Transmembrane</keyword>
<dbReference type="PANTHER" id="PTHR10252:SF5">
    <property type="entry name" value="DR1-ASSOCIATED COREPRESSOR"/>
    <property type="match status" value="1"/>
</dbReference>
<proteinExistence type="predicted"/>
<feature type="region of interest" description="Disordered" evidence="3">
    <location>
        <begin position="458"/>
        <end position="484"/>
    </location>
</feature>
<evidence type="ECO:0000259" key="5">
    <source>
        <dbReference type="Pfam" id="PF00808"/>
    </source>
</evidence>
<gene>
    <name evidence="6" type="ORF">D9758_002787</name>
</gene>
<feature type="transmembrane region" description="Helical" evidence="4">
    <location>
        <begin position="562"/>
        <end position="582"/>
    </location>
</feature>
<keyword evidence="7" id="KW-1185">Reference proteome</keyword>
<dbReference type="AlphaFoldDB" id="A0A8H5GQP3"/>
<dbReference type="Proteomes" id="UP000559256">
    <property type="component" value="Unassembled WGS sequence"/>
</dbReference>
<comment type="subcellular location">
    <subcellularLocation>
        <location evidence="1">Nucleus</location>
    </subcellularLocation>
</comment>
<dbReference type="InterPro" id="IPR009072">
    <property type="entry name" value="Histone-fold"/>
</dbReference>
<feature type="compositionally biased region" description="Polar residues" evidence="3">
    <location>
        <begin position="261"/>
        <end position="270"/>
    </location>
</feature>
<feature type="region of interest" description="Disordered" evidence="3">
    <location>
        <begin position="739"/>
        <end position="839"/>
    </location>
</feature>
<feature type="compositionally biased region" description="Basic and acidic residues" evidence="3">
    <location>
        <begin position="803"/>
        <end position="831"/>
    </location>
</feature>
<comment type="caution">
    <text evidence="6">The sequence shown here is derived from an EMBL/GenBank/DDBJ whole genome shotgun (WGS) entry which is preliminary data.</text>
</comment>
<keyword evidence="2" id="KW-0539">Nucleus</keyword>
<dbReference type="OrthoDB" id="653904at2759"/>
<dbReference type="GO" id="GO:0046982">
    <property type="term" value="F:protein heterodimerization activity"/>
    <property type="evidence" value="ECO:0007669"/>
    <property type="project" value="InterPro"/>
</dbReference>
<evidence type="ECO:0000256" key="2">
    <source>
        <dbReference type="ARBA" id="ARBA00023242"/>
    </source>
</evidence>
<feature type="compositionally biased region" description="Polar residues" evidence="3">
    <location>
        <begin position="382"/>
        <end position="406"/>
    </location>
</feature>
<evidence type="ECO:0000256" key="4">
    <source>
        <dbReference type="SAM" id="Phobius"/>
    </source>
</evidence>
<dbReference type="InterPro" id="IPR050568">
    <property type="entry name" value="Transcr_DNA_Rep_Reg"/>
</dbReference>
<evidence type="ECO:0000313" key="6">
    <source>
        <dbReference type="EMBL" id="KAF5369269.1"/>
    </source>
</evidence>
<feature type="compositionally biased region" description="Basic and acidic residues" evidence="3">
    <location>
        <begin position="528"/>
        <end position="542"/>
    </location>
</feature>
<accession>A0A8H5GQP3</accession>
<dbReference type="GO" id="GO:0017054">
    <property type="term" value="C:negative cofactor 2 complex"/>
    <property type="evidence" value="ECO:0007669"/>
    <property type="project" value="TreeGrafter"/>
</dbReference>
<feature type="region of interest" description="Disordered" evidence="3">
    <location>
        <begin position="229"/>
        <end position="442"/>
    </location>
</feature>
<dbReference type="GO" id="GO:0016251">
    <property type="term" value="F:RNA polymerase II general transcription initiation factor activity"/>
    <property type="evidence" value="ECO:0007669"/>
    <property type="project" value="TreeGrafter"/>
</dbReference>
<dbReference type="InterPro" id="IPR003958">
    <property type="entry name" value="CBFA_NFYB_domain"/>
</dbReference>
<dbReference type="PANTHER" id="PTHR10252">
    <property type="entry name" value="HISTONE-LIKE TRANSCRIPTION FACTOR CCAAT-RELATED"/>
    <property type="match status" value="1"/>
</dbReference>
<evidence type="ECO:0000313" key="7">
    <source>
        <dbReference type="Proteomes" id="UP000559256"/>
    </source>
</evidence>
<evidence type="ECO:0000256" key="3">
    <source>
        <dbReference type="SAM" id="MobiDB-lite"/>
    </source>
</evidence>
<dbReference type="Pfam" id="PF00808">
    <property type="entry name" value="CBFD_NFYB_HMF"/>
    <property type="match status" value="1"/>
</dbReference>
<dbReference type="SUPFAM" id="SSF47113">
    <property type="entry name" value="Histone-fold"/>
    <property type="match status" value="1"/>
</dbReference>
<dbReference type="GO" id="GO:0001046">
    <property type="term" value="F:core promoter sequence-specific DNA binding"/>
    <property type="evidence" value="ECO:0007669"/>
    <property type="project" value="TreeGrafter"/>
</dbReference>
<feature type="region of interest" description="Disordered" evidence="3">
    <location>
        <begin position="523"/>
        <end position="550"/>
    </location>
</feature>
<reference evidence="6 7" key="1">
    <citation type="journal article" date="2020" name="ISME J.">
        <title>Uncovering the hidden diversity of litter-decomposition mechanisms in mushroom-forming fungi.</title>
        <authorList>
            <person name="Floudas D."/>
            <person name="Bentzer J."/>
            <person name="Ahren D."/>
            <person name="Johansson T."/>
            <person name="Persson P."/>
            <person name="Tunlid A."/>
        </authorList>
    </citation>
    <scope>NUCLEOTIDE SEQUENCE [LARGE SCALE GENOMIC DNA]</scope>
    <source>
        <strain evidence="6 7">CBS 291.85</strain>
    </source>
</reference>
<name>A0A8H5GQP3_9AGAR</name>
<protein>
    <recommendedName>
        <fullName evidence="5">Transcription factor CBF/NF-Y/archaeal histone domain-containing protein</fullName>
    </recommendedName>
</protein>
<dbReference type="CDD" id="cd22906">
    <property type="entry name" value="HFD_DRAP1"/>
    <property type="match status" value="1"/>
</dbReference>
<feature type="domain" description="Transcription factor CBF/NF-Y/archaeal histone" evidence="5">
    <location>
        <begin position="659"/>
        <end position="722"/>
    </location>
</feature>
<keyword evidence="4" id="KW-1133">Transmembrane helix</keyword>
<feature type="compositionally biased region" description="Low complexity" evidence="3">
    <location>
        <begin position="319"/>
        <end position="333"/>
    </location>
</feature>
<keyword evidence="4" id="KW-0472">Membrane</keyword>
<dbReference type="Gene3D" id="1.10.20.10">
    <property type="entry name" value="Histone, subunit A"/>
    <property type="match status" value="1"/>
</dbReference>
<evidence type="ECO:0000256" key="1">
    <source>
        <dbReference type="ARBA" id="ARBA00004123"/>
    </source>
</evidence>
<sequence>MQAPHPRELFSNGIGDFSSQDPISTGSFQFHQHHHVLPHNSGLRTPPGLFTRSWSYTGHHFPIKWDKNLSWFKYQSIADYATSSYQYTVILFTKDPRNLQITNSLDFATGYSFGQFDVQNYPAIPSARHPAPDYLQMPDFSKPLGGWGSGANVFDATFYLVVMEEYGTGEPSIGRRVSVVINEIIYNATDAAKDEFGGLYQSNPYGRPETFTAAVADFCLVTYRFLEPPITSGNGSNDDDRGNQENAKAASSSPPPPSSPERASNQQIMSLNDPATPAQTSGKGKRKADEVDGSPGGTPPDGKKQQRATFAADPRPHRASGTSGSSHAPSSYSTRKRARLSVAASTSAAGLAASMSAVGENSSEGGSGGGPPSRSASRQSHRQNATNTGTWTSSRSRNGGNPNISGHNPPGRSQSRASHRSHGGRSQHQTQDDRAASRLSRRGSISAASIPISALISPHAPSVSRHSAPYHMRDPHKPPRVQSTSWSLSFPHGYDGEEDYLRGRVKHMVRSLKTNRALKGLARKFSRKRDADGDQDKEKQGYDDEPAPIGWTEGGGSPLHAWLFFAGFIVFPLWWIASFLGIRKTRRIGSGQEGEKGVVLDDPQVEHGYTQCITENSRKLNPECRVFEGRWSNLASPISLWQCLNLDFTIMKNKNKQTKFPVARIKKIMQKDEDVGKVAQATPIVISKALELFLATLVEKSAKVTTDRGSKKVEAYHLKHAVETTEMFDFLKEIVEGVPDPSAGGTIQMETGTSEKKKKAKGKKAAADGEGAAAPKRRRKKKVEENGDAATEGNQDEDATMGEGEKSEPEERMRDDDDDYDGRWEKQRRATDDEEDDDS</sequence>
<organism evidence="6 7">
    <name type="scientific">Tetrapyrgos nigripes</name>
    <dbReference type="NCBI Taxonomy" id="182062"/>
    <lineage>
        <taxon>Eukaryota</taxon>
        <taxon>Fungi</taxon>
        <taxon>Dikarya</taxon>
        <taxon>Basidiomycota</taxon>
        <taxon>Agaricomycotina</taxon>
        <taxon>Agaricomycetes</taxon>
        <taxon>Agaricomycetidae</taxon>
        <taxon>Agaricales</taxon>
        <taxon>Marasmiineae</taxon>
        <taxon>Marasmiaceae</taxon>
        <taxon>Tetrapyrgos</taxon>
    </lineage>
</organism>
<dbReference type="EMBL" id="JAACJM010000013">
    <property type="protein sequence ID" value="KAF5369269.1"/>
    <property type="molecule type" value="Genomic_DNA"/>
</dbReference>